<reference evidence="2" key="1">
    <citation type="submission" date="2019-10" db="EMBL/GenBank/DDBJ databases">
        <title>Draft genome sequece of Microseira wollei NIES-4236.</title>
        <authorList>
            <person name="Yamaguchi H."/>
            <person name="Suzuki S."/>
            <person name="Kawachi M."/>
        </authorList>
    </citation>
    <scope>NUCLEOTIDE SEQUENCE</scope>
    <source>
        <strain evidence="2">NIES-4236</strain>
    </source>
</reference>
<comment type="caution">
    <text evidence="2">The sequence shown here is derived from an EMBL/GenBank/DDBJ whole genome shotgun (WGS) entry which is preliminary data.</text>
</comment>
<dbReference type="AlphaFoldDB" id="A0AAV3XL06"/>
<dbReference type="RefSeq" id="WP_226587813.1">
    <property type="nucleotide sequence ID" value="NZ_BLAY01000123.1"/>
</dbReference>
<keyword evidence="1" id="KW-0812">Transmembrane</keyword>
<dbReference type="Pfam" id="PF13430">
    <property type="entry name" value="DUF4112"/>
    <property type="match status" value="1"/>
</dbReference>
<evidence type="ECO:0000256" key="1">
    <source>
        <dbReference type="SAM" id="Phobius"/>
    </source>
</evidence>
<organism evidence="2 3">
    <name type="scientific">Microseira wollei NIES-4236</name>
    <dbReference type="NCBI Taxonomy" id="2530354"/>
    <lineage>
        <taxon>Bacteria</taxon>
        <taxon>Bacillati</taxon>
        <taxon>Cyanobacteriota</taxon>
        <taxon>Cyanophyceae</taxon>
        <taxon>Oscillatoriophycideae</taxon>
        <taxon>Aerosakkonematales</taxon>
        <taxon>Aerosakkonemataceae</taxon>
        <taxon>Microseira</taxon>
    </lineage>
</organism>
<evidence type="ECO:0008006" key="4">
    <source>
        <dbReference type="Google" id="ProtNLM"/>
    </source>
</evidence>
<keyword evidence="1" id="KW-1133">Transmembrane helix</keyword>
<dbReference type="PANTHER" id="PTHR35519:SF2">
    <property type="entry name" value="PH DOMAIN PROTEIN"/>
    <property type="match status" value="1"/>
</dbReference>
<dbReference type="PANTHER" id="PTHR35519">
    <property type="entry name" value="MEMBRANE PROTEINS"/>
    <property type="match status" value="1"/>
</dbReference>
<feature type="transmembrane region" description="Helical" evidence="1">
    <location>
        <begin position="38"/>
        <end position="62"/>
    </location>
</feature>
<dbReference type="InterPro" id="IPR025187">
    <property type="entry name" value="DUF4112"/>
</dbReference>
<sequence>MNQVQRIAELNRIRKFSRWLDSAFKIPGTNFRFGWDPIIGLVPGAGDLVSTALSAYMIYLAARFRLPPKIFLKMLVNLGIEATVGTIPLIGDIFDAFFKANIRNFELLEKHIHESEPELSQAVPVMAKTETFVR</sequence>
<dbReference type="EMBL" id="BLAY01000123">
    <property type="protein sequence ID" value="GET41471.1"/>
    <property type="molecule type" value="Genomic_DNA"/>
</dbReference>
<protein>
    <recommendedName>
        <fullName evidence="4">DUF4112 domain-containing protein</fullName>
    </recommendedName>
</protein>
<evidence type="ECO:0000313" key="3">
    <source>
        <dbReference type="Proteomes" id="UP001050975"/>
    </source>
</evidence>
<proteinExistence type="predicted"/>
<accession>A0AAV3XL06</accession>
<keyword evidence="3" id="KW-1185">Reference proteome</keyword>
<evidence type="ECO:0000313" key="2">
    <source>
        <dbReference type="EMBL" id="GET41471.1"/>
    </source>
</evidence>
<keyword evidence="1" id="KW-0472">Membrane</keyword>
<name>A0AAV3XL06_9CYAN</name>
<dbReference type="Proteomes" id="UP001050975">
    <property type="component" value="Unassembled WGS sequence"/>
</dbReference>
<gene>
    <name evidence="2" type="ORF">MiSe_62830</name>
</gene>